<keyword evidence="3" id="KW-1185">Reference proteome</keyword>
<reference evidence="2" key="1">
    <citation type="submission" date="2020-08" db="EMBL/GenBank/DDBJ databases">
        <title>Genome public.</title>
        <authorList>
            <person name="Liu C."/>
            <person name="Sun Q."/>
        </authorList>
    </citation>
    <scope>NUCLEOTIDE SEQUENCE</scope>
    <source>
        <strain evidence="2">NSJ-68</strain>
    </source>
</reference>
<dbReference type="InterPro" id="IPR049516">
    <property type="entry name" value="FAD-depend_C"/>
</dbReference>
<dbReference type="SUPFAM" id="SSF51905">
    <property type="entry name" value="FAD/NAD(P)-binding domain"/>
    <property type="match status" value="1"/>
</dbReference>
<dbReference type="PRINTS" id="PR00419">
    <property type="entry name" value="ADXRDTASE"/>
</dbReference>
<dbReference type="InterPro" id="IPR036188">
    <property type="entry name" value="FAD/NAD-bd_sf"/>
</dbReference>
<dbReference type="PANTHER" id="PTHR42842">
    <property type="entry name" value="FAD/NAD(P)-BINDING OXIDOREDUCTASE"/>
    <property type="match status" value="1"/>
</dbReference>
<protein>
    <submittedName>
        <fullName evidence="2">FAD-dependent oxidoreductase</fullName>
    </submittedName>
</protein>
<gene>
    <name evidence="2" type="ORF">H8S44_10580</name>
</gene>
<evidence type="ECO:0000259" key="1">
    <source>
        <dbReference type="Pfam" id="PF21688"/>
    </source>
</evidence>
<evidence type="ECO:0000313" key="3">
    <source>
        <dbReference type="Proteomes" id="UP000649345"/>
    </source>
</evidence>
<dbReference type="Proteomes" id="UP000649345">
    <property type="component" value="Unassembled WGS sequence"/>
</dbReference>
<feature type="domain" description="FAD-dependent protein C-terminal" evidence="1">
    <location>
        <begin position="289"/>
        <end position="482"/>
    </location>
</feature>
<name>A0A923RME0_9FIRM</name>
<comment type="caution">
    <text evidence="2">The sequence shown here is derived from an EMBL/GenBank/DDBJ whole genome shotgun (WGS) entry which is preliminary data.</text>
</comment>
<dbReference type="InterPro" id="IPR028348">
    <property type="entry name" value="FAD-binding_protein"/>
</dbReference>
<proteinExistence type="predicted"/>
<organism evidence="2 3">
    <name type="scientific">Anaerosacchariphilus hominis</name>
    <dbReference type="NCBI Taxonomy" id="2763017"/>
    <lineage>
        <taxon>Bacteria</taxon>
        <taxon>Bacillati</taxon>
        <taxon>Bacillota</taxon>
        <taxon>Clostridia</taxon>
        <taxon>Lachnospirales</taxon>
        <taxon>Lachnospiraceae</taxon>
        <taxon>Anaerosacchariphilus</taxon>
    </lineage>
</organism>
<evidence type="ECO:0000313" key="2">
    <source>
        <dbReference type="EMBL" id="MBC5660217.1"/>
    </source>
</evidence>
<dbReference type="PIRSF" id="PIRSF038984">
    <property type="entry name" value="FAD_binding_protein"/>
    <property type="match status" value="1"/>
</dbReference>
<dbReference type="EMBL" id="JACOOR010000005">
    <property type="protein sequence ID" value="MBC5660217.1"/>
    <property type="molecule type" value="Genomic_DNA"/>
</dbReference>
<dbReference type="Gene3D" id="3.30.70.2700">
    <property type="match status" value="1"/>
</dbReference>
<sequence>MIRISQIKLPVDHDDQALLQAAARELKLPSEKIERLTIQKKSIDARKKPISYVYTVDVKVKGEEKLLKKLHNRNVTRTEKKRYQFPEPGSERLEHRPVIVGTGPAGLFCGLMLARAGYRPILLERGETARKRKETVDRFWNGGSLQSDSNVQFGEGGAGTFSDGKLNTLVKDPAGRGRLVLQTFVEAGAPEEILYWNKPHLGTDVLIGVVEHIRCEIERLGGQVRFCTQLTDLDIRDGQVRGVHIKRTDGAEPEASYLETEVVVLAIGHSARDTFAMLGKKDIPMERKAFAVGVRIEHPQEMINRSQYGEEYPAGLPTAAYKVTRKVSGDRGVYSFCMCPGGYVVNASSEKGGLAVNGMSYQARDGRNANSAMIVTVRPEDFGSDGLLAGVEFQRRLERAAFQTAGGKVPVQLLGDFRQNCMSTGLGEVEPCIKGAWEFGDVRGIFPEELSAALEEGITGCEHLIPGFARADAVLSGVESRTSSPVRIIRGEDQESAIRGLYPCGEGAGYAGGITSAAMDGVKTAEAIAGRYCRNQEIS</sequence>
<dbReference type="Pfam" id="PF21688">
    <property type="entry name" value="FAD-depend_C"/>
    <property type="match status" value="1"/>
</dbReference>
<dbReference type="Gene3D" id="3.50.50.60">
    <property type="entry name" value="FAD/NAD(P)-binding domain"/>
    <property type="match status" value="2"/>
</dbReference>
<accession>A0A923RME0</accession>
<dbReference type="RefSeq" id="WP_186873651.1">
    <property type="nucleotide sequence ID" value="NZ_JACOOR010000005.1"/>
</dbReference>
<dbReference type="AlphaFoldDB" id="A0A923RME0"/>
<dbReference type="PANTHER" id="PTHR42842:SF3">
    <property type="entry name" value="FAD_NAD(P)-BINDING OXIDOREDUCTASE FAMILY PROTEIN"/>
    <property type="match status" value="1"/>
</dbReference>